<dbReference type="EMBL" id="JAFFHA010000004">
    <property type="protein sequence ID" value="KAK4656661.1"/>
    <property type="molecule type" value="Genomic_DNA"/>
</dbReference>
<dbReference type="RefSeq" id="XP_062745636.1">
    <property type="nucleotide sequence ID" value="XM_062887522.1"/>
</dbReference>
<dbReference type="PANTHER" id="PTHR28526:SF1">
    <property type="entry name" value="ANAPHASE-PROMOTING COMPLEX SUBUNIT 13"/>
    <property type="match status" value="1"/>
</dbReference>
<proteinExistence type="inferred from homology"/>
<keyword evidence="8" id="KW-1185">Reference proteome</keyword>
<evidence type="ECO:0000313" key="8">
    <source>
        <dbReference type="Proteomes" id="UP001323405"/>
    </source>
</evidence>
<organism evidence="7 8">
    <name type="scientific">Podospora pseudocomata</name>
    <dbReference type="NCBI Taxonomy" id="2093779"/>
    <lineage>
        <taxon>Eukaryota</taxon>
        <taxon>Fungi</taxon>
        <taxon>Dikarya</taxon>
        <taxon>Ascomycota</taxon>
        <taxon>Pezizomycotina</taxon>
        <taxon>Sordariomycetes</taxon>
        <taxon>Sordariomycetidae</taxon>
        <taxon>Sordariales</taxon>
        <taxon>Podosporaceae</taxon>
        <taxon>Podospora</taxon>
    </lineage>
</organism>
<keyword evidence="2" id="KW-0132">Cell division</keyword>
<feature type="region of interest" description="Disordered" evidence="6">
    <location>
        <begin position="277"/>
        <end position="339"/>
    </location>
</feature>
<keyword evidence="4" id="KW-0833">Ubl conjugation pathway</keyword>
<feature type="region of interest" description="Disordered" evidence="6">
    <location>
        <begin position="117"/>
        <end position="158"/>
    </location>
</feature>
<evidence type="ECO:0000256" key="5">
    <source>
        <dbReference type="ARBA" id="ARBA00023306"/>
    </source>
</evidence>
<feature type="compositionally biased region" description="Acidic residues" evidence="6">
    <location>
        <begin position="129"/>
        <end position="140"/>
    </location>
</feature>
<dbReference type="InterPro" id="IPR008401">
    <property type="entry name" value="Apc13"/>
</dbReference>
<evidence type="ECO:0008006" key="9">
    <source>
        <dbReference type="Google" id="ProtNLM"/>
    </source>
</evidence>
<dbReference type="PANTHER" id="PTHR28526">
    <property type="entry name" value="ANAPHASE-PROMOTING COMPLEX SUBUNIT 13"/>
    <property type="match status" value="1"/>
</dbReference>
<keyword evidence="3" id="KW-0498">Mitosis</keyword>
<comment type="similarity">
    <text evidence="1">Belongs to the APC13 family.</text>
</comment>
<evidence type="ECO:0000256" key="2">
    <source>
        <dbReference type="ARBA" id="ARBA00022618"/>
    </source>
</evidence>
<dbReference type="Proteomes" id="UP001323405">
    <property type="component" value="Unassembled WGS sequence"/>
</dbReference>
<dbReference type="Pfam" id="PF05839">
    <property type="entry name" value="Apc13p"/>
    <property type="match status" value="1"/>
</dbReference>
<comment type="caution">
    <text evidence="7">The sequence shown here is derived from an EMBL/GenBank/DDBJ whole genome shotgun (WGS) entry which is preliminary data.</text>
</comment>
<protein>
    <recommendedName>
        <fullName evidence="9">Anaphase-promoting complex subunit 13</fullName>
    </recommendedName>
</protein>
<evidence type="ECO:0000256" key="3">
    <source>
        <dbReference type="ARBA" id="ARBA00022776"/>
    </source>
</evidence>
<evidence type="ECO:0000256" key="6">
    <source>
        <dbReference type="SAM" id="MobiDB-lite"/>
    </source>
</evidence>
<feature type="region of interest" description="Disordered" evidence="6">
    <location>
        <begin position="81"/>
        <end position="100"/>
    </location>
</feature>
<feature type="compositionally biased region" description="Polar residues" evidence="6">
    <location>
        <begin position="293"/>
        <end position="302"/>
    </location>
</feature>
<keyword evidence="5" id="KW-0131">Cell cycle</keyword>
<gene>
    <name evidence="7" type="ORF">QC762_206260</name>
</gene>
<feature type="compositionally biased region" description="Acidic residues" evidence="6">
    <location>
        <begin position="10"/>
        <end position="19"/>
    </location>
</feature>
<feature type="compositionally biased region" description="Low complexity" evidence="6">
    <location>
        <begin position="141"/>
        <end position="150"/>
    </location>
</feature>
<feature type="region of interest" description="Disordered" evidence="6">
    <location>
        <begin position="1"/>
        <end position="71"/>
    </location>
</feature>
<sequence length="339" mass="36772">MNQGGRDLETIWEDTEDEVDLLHVDPANLDRPSNPIAAGSSSPPLPPPSHIQHPNLPSYEDEHSNQPALPAQTDHTDQILDDNVSVGDSDGLGLDSTPETEGDFLLDWIRNHAEARDADRNHDNNEADITSELEGPDTDSDASYATSTSSWELDSRTSSQIVSLPDITEVPEVKILEVEATETSRAIVRLWIGHASMNKDAHYSYVHFHHSFHADLLEEFRKDSKLPNDDIYVPPHLQPVNPEDEDDVVPDQHAAFGIQKATQKVKEPAWRDLGLEELMSRGPGGGNAHQGPWANNSRPGTSSGAGAAAAGGAAGHGNAAPRRRPGHRAPGSGYRGLPR</sequence>
<name>A0ABR0GLN4_9PEZI</name>
<dbReference type="GeneID" id="87907429"/>
<evidence type="ECO:0000256" key="1">
    <source>
        <dbReference type="ARBA" id="ARBA00006940"/>
    </source>
</evidence>
<evidence type="ECO:0000256" key="4">
    <source>
        <dbReference type="ARBA" id="ARBA00022786"/>
    </source>
</evidence>
<evidence type="ECO:0000313" key="7">
    <source>
        <dbReference type="EMBL" id="KAK4656661.1"/>
    </source>
</evidence>
<reference evidence="7 8" key="1">
    <citation type="journal article" date="2023" name="bioRxiv">
        <title>High-quality genome assemblies of four members of thePodospora anserinaspecies complex.</title>
        <authorList>
            <person name="Ament-Velasquez S.L."/>
            <person name="Vogan A.A."/>
            <person name="Wallerman O."/>
            <person name="Hartmann F."/>
            <person name="Gautier V."/>
            <person name="Silar P."/>
            <person name="Giraud T."/>
            <person name="Johannesson H."/>
        </authorList>
    </citation>
    <scope>NUCLEOTIDE SEQUENCE [LARGE SCALE GENOMIC DNA]</scope>
    <source>
        <strain evidence="7 8">CBS 415.72m</strain>
    </source>
</reference>
<feature type="compositionally biased region" description="Low complexity" evidence="6">
    <location>
        <begin position="304"/>
        <end position="320"/>
    </location>
</feature>
<accession>A0ABR0GLN4</accession>